<keyword evidence="5" id="KW-1185">Reference proteome</keyword>
<comment type="caution">
    <text evidence="2">The sequence shown here is derived from an EMBL/GenBank/DDBJ whole genome shotgun (WGS) entry which is preliminary data.</text>
</comment>
<sequence>MKKNIFFVSIAFLTLIRGAHAGDCNITVTASSNPAVAASATTFGPTSNIYFSAAGDMRLYWEQVSGSLSVTSSLANISGLKDTLQQMMTGNNSIFSGASLLNKVNASMGDYALDIGLVTPTNATNSGGDLLFAGRRANNVVKFAGGPQQSIVVRYGLLSPTPPVGKYKNVPPVFCDGLSIGDSTKISYTLALSGNSYIADDANPSVRVGQAQLSYNANRSFSYTRPVELTLTSLQNQIDFQDVMTGKEGIKPLEFTVLSNIPSQIELTYTFQNTPVGVQAKVLNTLNAEVIKEYINSVADSSQTITRMVSVRTDSLTGDYNWNLNIQAQIP</sequence>
<evidence type="ECO:0000256" key="1">
    <source>
        <dbReference type="SAM" id="SignalP"/>
    </source>
</evidence>
<keyword evidence="1" id="KW-0732">Signal</keyword>
<name>A0A9N8CUE8_9ENTR</name>
<dbReference type="EMBL" id="CAHPQX010000017">
    <property type="protein sequence ID" value="CAB5575841.1"/>
    <property type="molecule type" value="Genomic_DNA"/>
</dbReference>
<dbReference type="RefSeq" id="WP_069325044.1">
    <property type="nucleotide sequence ID" value="NZ_CAHPQT010000018.1"/>
</dbReference>
<evidence type="ECO:0000313" key="4">
    <source>
        <dbReference type="Proteomes" id="UP000834503"/>
    </source>
</evidence>
<accession>A0A9N8CUE8</accession>
<dbReference type="AlphaFoldDB" id="A0A9N8CUE8"/>
<feature type="chain" id="PRO_5040287375" description="Fimbrial protein" evidence="1">
    <location>
        <begin position="22"/>
        <end position="331"/>
    </location>
</feature>
<dbReference type="EMBL" id="CAIIUA010000001">
    <property type="protein sequence ID" value="CAC9206092.1"/>
    <property type="molecule type" value="Genomic_DNA"/>
</dbReference>
<evidence type="ECO:0000313" key="5">
    <source>
        <dbReference type="Proteomes" id="UP000837205"/>
    </source>
</evidence>
<evidence type="ECO:0000313" key="3">
    <source>
        <dbReference type="EMBL" id="CAC9206092.1"/>
    </source>
</evidence>
<dbReference type="Proteomes" id="UP000837205">
    <property type="component" value="Unassembled WGS sequence"/>
</dbReference>
<evidence type="ECO:0000313" key="2">
    <source>
        <dbReference type="EMBL" id="CAB5575841.1"/>
    </source>
</evidence>
<reference evidence="2" key="1">
    <citation type="submission" date="2020-05" db="EMBL/GenBank/DDBJ databases">
        <authorList>
            <person name="Delgado-Blas J."/>
        </authorList>
    </citation>
    <scope>NUCLEOTIDE SEQUENCE</scope>
    <source>
        <strain evidence="2">BB1459</strain>
        <strain evidence="3">BB1480</strain>
    </source>
</reference>
<proteinExistence type="predicted"/>
<evidence type="ECO:0008006" key="6">
    <source>
        <dbReference type="Google" id="ProtNLM"/>
    </source>
</evidence>
<organism evidence="2 4">
    <name type="scientific">Citrobacter werkmanii</name>
    <dbReference type="NCBI Taxonomy" id="67827"/>
    <lineage>
        <taxon>Bacteria</taxon>
        <taxon>Pseudomonadati</taxon>
        <taxon>Pseudomonadota</taxon>
        <taxon>Gammaproteobacteria</taxon>
        <taxon>Enterobacterales</taxon>
        <taxon>Enterobacteriaceae</taxon>
        <taxon>Citrobacter</taxon>
        <taxon>Citrobacter freundii complex</taxon>
    </lineage>
</organism>
<feature type="signal peptide" evidence="1">
    <location>
        <begin position="1"/>
        <end position="21"/>
    </location>
</feature>
<dbReference type="Proteomes" id="UP000834503">
    <property type="component" value="Unassembled WGS sequence"/>
</dbReference>
<protein>
    <recommendedName>
        <fullName evidence="6">Fimbrial protein</fullName>
    </recommendedName>
</protein>
<gene>
    <name evidence="2" type="ORF">GHA_03741</name>
    <name evidence="3" type="ORF">TML_02673</name>
</gene>